<gene>
    <name evidence="1" type="ORF">DWV56_00020</name>
</gene>
<dbReference type="Proteomes" id="UP000284651">
    <property type="component" value="Unassembled WGS sequence"/>
</dbReference>
<dbReference type="InterPro" id="IPR023214">
    <property type="entry name" value="HAD_sf"/>
</dbReference>
<dbReference type="EMBL" id="QSAT01000001">
    <property type="protein sequence ID" value="RGW76854.1"/>
    <property type="molecule type" value="Genomic_DNA"/>
</dbReference>
<comment type="caution">
    <text evidence="1">The sequence shown here is derived from an EMBL/GenBank/DDBJ whole genome shotgun (WGS) entry which is preliminary data.</text>
</comment>
<keyword evidence="1" id="KW-0378">Hydrolase</keyword>
<name>A0A413CZ96_9FIRM</name>
<dbReference type="InterPro" id="IPR000150">
    <property type="entry name" value="Cof"/>
</dbReference>
<dbReference type="SUPFAM" id="SSF56784">
    <property type="entry name" value="HAD-like"/>
    <property type="match status" value="1"/>
</dbReference>
<dbReference type="GO" id="GO:0000287">
    <property type="term" value="F:magnesium ion binding"/>
    <property type="evidence" value="ECO:0007669"/>
    <property type="project" value="TreeGrafter"/>
</dbReference>
<evidence type="ECO:0000313" key="1">
    <source>
        <dbReference type="EMBL" id="RGW76854.1"/>
    </source>
</evidence>
<dbReference type="InterPro" id="IPR006379">
    <property type="entry name" value="HAD-SF_hydro_IIB"/>
</dbReference>
<proteinExistence type="predicted"/>
<dbReference type="Pfam" id="PF08282">
    <property type="entry name" value="Hydrolase_3"/>
    <property type="match status" value="1"/>
</dbReference>
<dbReference type="AlphaFoldDB" id="A0A413CZ96"/>
<dbReference type="NCBIfam" id="TIGR01484">
    <property type="entry name" value="HAD-SF-IIB"/>
    <property type="match status" value="1"/>
</dbReference>
<dbReference type="Gene3D" id="3.40.50.1000">
    <property type="entry name" value="HAD superfamily/HAD-like"/>
    <property type="match status" value="1"/>
</dbReference>
<dbReference type="InterPro" id="IPR036412">
    <property type="entry name" value="HAD-like_sf"/>
</dbReference>
<dbReference type="NCBIfam" id="TIGR00099">
    <property type="entry name" value="Cof-subfamily"/>
    <property type="match status" value="1"/>
</dbReference>
<dbReference type="GO" id="GO:0016791">
    <property type="term" value="F:phosphatase activity"/>
    <property type="evidence" value="ECO:0007669"/>
    <property type="project" value="TreeGrafter"/>
</dbReference>
<sequence>MKPITLIATDLDGTFLNSKKKVTSLNKEAVSKLKQYGILFGIASGRPVETVRAMLKEWQIEDSVSFIMGMNGGVLYDLRQRTKEEYHLLDGEVVLDIIHFFENLDVDFWILEGATRYTNRTSIETQEHARIFGETEIEIDLEPYLLNNTCNKLIIHCDKEYMPIVLERAKQYKNEACVGFLTADNLFEYVDPRINKGYGIEKVAKHFGVKLENCVAFGDEQNDMEMLQKVGMGVCMKNGSKQVKDCGAFVSAYTNDESAVAHFIEENILKEDMDVIL</sequence>
<accession>A0A413CZ96</accession>
<dbReference type="RefSeq" id="WP_118356421.1">
    <property type="nucleotide sequence ID" value="NZ_QSAT01000001.1"/>
</dbReference>
<dbReference type="SFLD" id="SFLDG01140">
    <property type="entry name" value="C2.B:_Phosphomannomutase_and_P"/>
    <property type="match status" value="1"/>
</dbReference>
<evidence type="ECO:0000313" key="2">
    <source>
        <dbReference type="Proteomes" id="UP000284651"/>
    </source>
</evidence>
<dbReference type="SFLD" id="SFLDS00003">
    <property type="entry name" value="Haloacid_Dehalogenase"/>
    <property type="match status" value="1"/>
</dbReference>
<dbReference type="PANTHER" id="PTHR10000:SF8">
    <property type="entry name" value="HAD SUPERFAMILY HYDROLASE-LIKE, TYPE 3"/>
    <property type="match status" value="1"/>
</dbReference>
<protein>
    <submittedName>
        <fullName evidence="1">Cof-type HAD-IIB family hydrolase</fullName>
    </submittedName>
</protein>
<dbReference type="Gene3D" id="3.30.1240.10">
    <property type="match status" value="1"/>
</dbReference>
<dbReference type="GO" id="GO:0005829">
    <property type="term" value="C:cytosol"/>
    <property type="evidence" value="ECO:0007669"/>
    <property type="project" value="TreeGrafter"/>
</dbReference>
<dbReference type="PANTHER" id="PTHR10000">
    <property type="entry name" value="PHOSPHOSERINE PHOSPHATASE"/>
    <property type="match status" value="1"/>
</dbReference>
<reference evidence="1 2" key="1">
    <citation type="submission" date="2018-08" db="EMBL/GenBank/DDBJ databases">
        <title>A genome reference for cultivated species of the human gut microbiota.</title>
        <authorList>
            <person name="Zou Y."/>
            <person name="Xue W."/>
            <person name="Luo G."/>
        </authorList>
    </citation>
    <scope>NUCLEOTIDE SEQUENCE [LARGE SCALE GENOMIC DNA]</scope>
    <source>
        <strain evidence="1 2">AF10-31</strain>
    </source>
</reference>
<organism evidence="1 2">
    <name type="scientific">Holdemanella biformis</name>
    <dbReference type="NCBI Taxonomy" id="1735"/>
    <lineage>
        <taxon>Bacteria</taxon>
        <taxon>Bacillati</taxon>
        <taxon>Bacillota</taxon>
        <taxon>Erysipelotrichia</taxon>
        <taxon>Erysipelotrichales</taxon>
        <taxon>Erysipelotrichaceae</taxon>
        <taxon>Holdemanella</taxon>
    </lineage>
</organism>